<dbReference type="Gene3D" id="3.20.20.370">
    <property type="entry name" value="Glycoside hydrolase/deacetylase"/>
    <property type="match status" value="1"/>
</dbReference>
<dbReference type="InterPro" id="IPR011330">
    <property type="entry name" value="Glyco_hydro/deAcase_b/a-brl"/>
</dbReference>
<organism evidence="2 3">
    <name type="scientific">Cytobacillus kochii</name>
    <dbReference type="NCBI Taxonomy" id="859143"/>
    <lineage>
        <taxon>Bacteria</taxon>
        <taxon>Bacillati</taxon>
        <taxon>Bacillota</taxon>
        <taxon>Bacilli</taxon>
        <taxon>Bacillales</taxon>
        <taxon>Bacillaceae</taxon>
        <taxon>Cytobacillus</taxon>
    </lineage>
</organism>
<dbReference type="PROSITE" id="PS51677">
    <property type="entry name" value="NODB"/>
    <property type="match status" value="1"/>
</dbReference>
<dbReference type="GO" id="GO:0005975">
    <property type="term" value="P:carbohydrate metabolic process"/>
    <property type="evidence" value="ECO:0007669"/>
    <property type="project" value="InterPro"/>
</dbReference>
<evidence type="ECO:0000313" key="2">
    <source>
        <dbReference type="EMBL" id="ASV65909.1"/>
    </source>
</evidence>
<dbReference type="NCBIfam" id="TIGR02873">
    <property type="entry name" value="spore_ylxY"/>
    <property type="match status" value="1"/>
</dbReference>
<gene>
    <name evidence="2" type="ORF">CKF48_00365</name>
</gene>
<feature type="domain" description="NodB homology" evidence="1">
    <location>
        <begin position="126"/>
        <end position="302"/>
    </location>
</feature>
<dbReference type="SUPFAM" id="SSF88713">
    <property type="entry name" value="Glycoside hydrolase/deacetylase"/>
    <property type="match status" value="1"/>
</dbReference>
<evidence type="ECO:0000313" key="3">
    <source>
        <dbReference type="Proteomes" id="UP000215137"/>
    </source>
</evidence>
<dbReference type="AlphaFoldDB" id="A0A248TCN2"/>
<dbReference type="InterPro" id="IPR002509">
    <property type="entry name" value="NODB_dom"/>
</dbReference>
<dbReference type="CDD" id="cd10950">
    <property type="entry name" value="CE4_BsYlxY_like"/>
    <property type="match status" value="1"/>
</dbReference>
<dbReference type="GO" id="GO:0016810">
    <property type="term" value="F:hydrolase activity, acting on carbon-nitrogen (but not peptide) bonds"/>
    <property type="evidence" value="ECO:0007669"/>
    <property type="project" value="InterPro"/>
</dbReference>
<evidence type="ECO:0000259" key="1">
    <source>
        <dbReference type="PROSITE" id="PS51677"/>
    </source>
</evidence>
<accession>A0A248TCN2</accession>
<dbReference type="Pfam" id="PF01522">
    <property type="entry name" value="Polysacc_deac_1"/>
    <property type="match status" value="1"/>
</dbReference>
<dbReference type="EMBL" id="CP022983">
    <property type="protein sequence ID" value="ASV65909.1"/>
    <property type="molecule type" value="Genomic_DNA"/>
</dbReference>
<reference evidence="2 3" key="1">
    <citation type="submission" date="2017-08" db="EMBL/GenBank/DDBJ databases">
        <title>Complete Genome Sequence of Bacillus kochii Oregon-R-modENCODE STRAIN BDGP4, isolated from Drosophila melanogaster gut.</title>
        <authorList>
            <person name="Wan K.H."/>
            <person name="Yu C."/>
            <person name="Park S."/>
            <person name="Hammonds A.S."/>
            <person name="Booth B.W."/>
            <person name="Celniker S.E."/>
        </authorList>
    </citation>
    <scope>NUCLEOTIDE SEQUENCE [LARGE SCALE GENOMIC DNA]</scope>
    <source>
        <strain evidence="2 3">BDGP4</strain>
    </source>
</reference>
<proteinExistence type="predicted"/>
<dbReference type="GO" id="GO:0016020">
    <property type="term" value="C:membrane"/>
    <property type="evidence" value="ECO:0007669"/>
    <property type="project" value="TreeGrafter"/>
</dbReference>
<dbReference type="Proteomes" id="UP000215137">
    <property type="component" value="Chromosome"/>
</dbReference>
<dbReference type="PANTHER" id="PTHR10587:SF80">
    <property type="entry name" value="CHITOOLIGOSACCHARIDE DEACETYLASE"/>
    <property type="match status" value="1"/>
</dbReference>
<protein>
    <recommendedName>
        <fullName evidence="1">NodB homology domain-containing protein</fullName>
    </recommendedName>
</protein>
<name>A0A248TCN2_9BACI</name>
<dbReference type="OrthoDB" id="9812065at2"/>
<dbReference type="InterPro" id="IPR050248">
    <property type="entry name" value="Polysacc_deacetylase_ArnD"/>
</dbReference>
<keyword evidence="3" id="KW-1185">Reference proteome</keyword>
<dbReference type="KEGG" id="bko:CKF48_00365"/>
<dbReference type="PANTHER" id="PTHR10587">
    <property type="entry name" value="GLYCOSYL TRANSFERASE-RELATED"/>
    <property type="match status" value="1"/>
</dbReference>
<dbReference type="InterPro" id="IPR014228">
    <property type="entry name" value="Spore_polysacc_deacetyl_YlxY"/>
</dbReference>
<sequence>MRKIGYTLVIVISGFLIVANPFTDQYMSLALNESISVSKVDDPLLIEIKEQAKTFEVPAKDAVIDRVWKAIPGLNGLKVDVNASYKKMKKDGSFDKEKLVFSEVKPKIHLEDLEPSPIYKGHPDKPMVSLLINVAWGNEYLPKMLETLKKHNVKATFFLEGRWTQNNPDLAKMIVAAGHEIGNHSYTHPDLKVASDQKTKEEIAKTNEVIEATTEQKVKWFAPPSGSYRNQTVNIANGQGLLTVMWTVDTIDWQKPSPETIINRVVNKVENGSMVLMHPTESTANALDRMIVGIKDKDLQIGTVTSLLSEERIGSHEKPKK</sequence>
<dbReference type="RefSeq" id="WP_095369484.1">
    <property type="nucleotide sequence ID" value="NZ_CP022983.1"/>
</dbReference>